<keyword evidence="7" id="KW-1185">Reference proteome</keyword>
<feature type="domain" description="HTH tetR-type" evidence="5">
    <location>
        <begin position="2"/>
        <end position="62"/>
    </location>
</feature>
<dbReference type="AlphaFoldDB" id="A0A317KVI9"/>
<dbReference type="Pfam" id="PF00440">
    <property type="entry name" value="TetR_N"/>
    <property type="match status" value="1"/>
</dbReference>
<reference evidence="6 7" key="1">
    <citation type="submission" date="2018-05" db="EMBL/GenBank/DDBJ databases">
        <title>Genomic analysis of Gracilibacillus dipsosauri DD1 reveals novel features of a salt-tolerant amylase.</title>
        <authorList>
            <person name="Deutch C.E."/>
            <person name="Yang S."/>
        </authorList>
    </citation>
    <scope>NUCLEOTIDE SEQUENCE [LARGE SCALE GENOMIC DNA]</scope>
    <source>
        <strain evidence="6 7">DD1</strain>
    </source>
</reference>
<dbReference type="Proteomes" id="UP000245624">
    <property type="component" value="Unassembled WGS sequence"/>
</dbReference>
<protein>
    <submittedName>
        <fullName evidence="6">TetR/AcrR family transcriptional regulator</fullName>
    </submittedName>
</protein>
<feature type="DNA-binding region" description="H-T-H motif" evidence="4">
    <location>
        <begin position="25"/>
        <end position="44"/>
    </location>
</feature>
<accession>A0A317KVI9</accession>
<evidence type="ECO:0000256" key="3">
    <source>
        <dbReference type="ARBA" id="ARBA00023163"/>
    </source>
</evidence>
<proteinExistence type="predicted"/>
<gene>
    <name evidence="6" type="ORF">DLJ74_15265</name>
</gene>
<name>A0A317KVI9_9BACI</name>
<dbReference type="Gene3D" id="1.10.357.10">
    <property type="entry name" value="Tetracycline Repressor, domain 2"/>
    <property type="match status" value="1"/>
</dbReference>
<sequence>MSKKKQDIMEHAEQLFYKHGFHGVGLKRIVEESNVALMTLYNHFHSKEDLILEVLKRREEQYFSILKSSVKNAKSSIILSLSEAHIDWIRKHDTNGCMFLRAKEEFSSNDNYEIVQYVNEHKRSLLDFFEELGFDHSEAAQLVLLFEGATALSETLNVDEVAMAFINSIKSMGLHLSVE</sequence>
<dbReference type="PROSITE" id="PS50977">
    <property type="entry name" value="HTH_TETR_2"/>
    <property type="match status" value="1"/>
</dbReference>
<dbReference type="GO" id="GO:0003677">
    <property type="term" value="F:DNA binding"/>
    <property type="evidence" value="ECO:0007669"/>
    <property type="project" value="UniProtKB-UniRule"/>
</dbReference>
<dbReference type="PANTHER" id="PTHR47506:SF1">
    <property type="entry name" value="HTH-TYPE TRANSCRIPTIONAL REGULATOR YJDC"/>
    <property type="match status" value="1"/>
</dbReference>
<dbReference type="PANTHER" id="PTHR47506">
    <property type="entry name" value="TRANSCRIPTIONAL REGULATORY PROTEIN"/>
    <property type="match status" value="1"/>
</dbReference>
<evidence type="ECO:0000256" key="2">
    <source>
        <dbReference type="ARBA" id="ARBA00023125"/>
    </source>
</evidence>
<dbReference type="InterPro" id="IPR001647">
    <property type="entry name" value="HTH_TetR"/>
</dbReference>
<dbReference type="OrthoDB" id="116240at2"/>
<evidence type="ECO:0000313" key="7">
    <source>
        <dbReference type="Proteomes" id="UP000245624"/>
    </source>
</evidence>
<dbReference type="EMBL" id="QGTD01000014">
    <property type="protein sequence ID" value="PWU67435.1"/>
    <property type="molecule type" value="Genomic_DNA"/>
</dbReference>
<evidence type="ECO:0000256" key="4">
    <source>
        <dbReference type="PROSITE-ProRule" id="PRU00335"/>
    </source>
</evidence>
<evidence type="ECO:0000259" key="5">
    <source>
        <dbReference type="PROSITE" id="PS50977"/>
    </source>
</evidence>
<comment type="caution">
    <text evidence="6">The sequence shown here is derived from an EMBL/GenBank/DDBJ whole genome shotgun (WGS) entry which is preliminary data.</text>
</comment>
<keyword evidence="2 4" id="KW-0238">DNA-binding</keyword>
<dbReference type="SUPFAM" id="SSF46689">
    <property type="entry name" value="Homeodomain-like"/>
    <property type="match status" value="1"/>
</dbReference>
<dbReference type="PRINTS" id="PR00455">
    <property type="entry name" value="HTHTETR"/>
</dbReference>
<dbReference type="RefSeq" id="WP_109985122.1">
    <property type="nucleotide sequence ID" value="NZ_JAJUIE010000063.1"/>
</dbReference>
<keyword evidence="1" id="KW-0805">Transcription regulation</keyword>
<evidence type="ECO:0000256" key="1">
    <source>
        <dbReference type="ARBA" id="ARBA00023015"/>
    </source>
</evidence>
<organism evidence="6 7">
    <name type="scientific">Gracilibacillus dipsosauri</name>
    <dbReference type="NCBI Taxonomy" id="178340"/>
    <lineage>
        <taxon>Bacteria</taxon>
        <taxon>Bacillati</taxon>
        <taxon>Bacillota</taxon>
        <taxon>Bacilli</taxon>
        <taxon>Bacillales</taxon>
        <taxon>Bacillaceae</taxon>
        <taxon>Gracilibacillus</taxon>
    </lineage>
</organism>
<keyword evidence="3" id="KW-0804">Transcription</keyword>
<dbReference type="InterPro" id="IPR009057">
    <property type="entry name" value="Homeodomain-like_sf"/>
</dbReference>
<evidence type="ECO:0000313" key="6">
    <source>
        <dbReference type="EMBL" id="PWU67435.1"/>
    </source>
</evidence>